<proteinExistence type="predicted"/>
<name>A0A8J3J901_9ACTN</name>
<dbReference type="RefSeq" id="WP_203744002.1">
    <property type="nucleotide sequence ID" value="NZ_BONF01000009.1"/>
</dbReference>
<organism evidence="1 2">
    <name type="scientific">Catellatospora bangladeshensis</name>
    <dbReference type="NCBI Taxonomy" id="310355"/>
    <lineage>
        <taxon>Bacteria</taxon>
        <taxon>Bacillati</taxon>
        <taxon>Actinomycetota</taxon>
        <taxon>Actinomycetes</taxon>
        <taxon>Micromonosporales</taxon>
        <taxon>Micromonosporaceae</taxon>
        <taxon>Catellatospora</taxon>
    </lineage>
</organism>
<protein>
    <submittedName>
        <fullName evidence="1">Uncharacterized protein</fullName>
    </submittedName>
</protein>
<accession>A0A8J3J901</accession>
<keyword evidence="2" id="KW-1185">Reference proteome</keyword>
<reference evidence="1 2" key="1">
    <citation type="submission" date="2021-01" db="EMBL/GenBank/DDBJ databases">
        <title>Whole genome shotgun sequence of Catellatospora bangladeshensis NBRC 107357.</title>
        <authorList>
            <person name="Komaki H."/>
            <person name="Tamura T."/>
        </authorList>
    </citation>
    <scope>NUCLEOTIDE SEQUENCE [LARGE SCALE GENOMIC DNA]</scope>
    <source>
        <strain evidence="1 2">NBRC 107357</strain>
    </source>
</reference>
<dbReference type="AlphaFoldDB" id="A0A8J3J901"/>
<gene>
    <name evidence="1" type="ORF">Cba03nite_18110</name>
</gene>
<dbReference type="EMBL" id="BONF01000009">
    <property type="protein sequence ID" value="GIF80462.1"/>
    <property type="molecule type" value="Genomic_DNA"/>
</dbReference>
<evidence type="ECO:0000313" key="2">
    <source>
        <dbReference type="Proteomes" id="UP000601223"/>
    </source>
</evidence>
<sequence length="471" mass="50535">MTGQPPLHEAVAALAGRPAPDRRRVAPDAVQPFRATMRNDFLTPRGTPYKWQDVTASLTRTLTGGSVGSLVPVRYQWDRVDAGTGSPDGEGEQREWTFARGQSFTSVLMHTDVAGVDRPQDPPPGTPLSPMDISYPGLPKAPAVDLLLMLSWDVVTFEMLCTHLTTTPALRTPGSWAELDGISGSWAELRFSDPGATAVFRNAHATARHLGHGTYGGRPSVVYSMACLDCVLDVRSGPVRQRGRSSYWITLQADAETGDLLFAEMTEMIVATVTGADGQRVPVQKRRTVRMFAGTQLPAPTAAAIAPARPEPEPAPRPTADGAQLAEALRLTGRVADHLTWQVSSLAHLPQGMADLTLMGFRSVVGADLPGTYRQVKALQAGLRAAADGDGAVWSRLPEYRRSLEGLLAFGQFAADGADRLLAGDQPGRDIMTDHIRVVRVDLTDLLALLDRLAQPVPVPSATGHESEAQP</sequence>
<comment type="caution">
    <text evidence="1">The sequence shown here is derived from an EMBL/GenBank/DDBJ whole genome shotgun (WGS) entry which is preliminary data.</text>
</comment>
<evidence type="ECO:0000313" key="1">
    <source>
        <dbReference type="EMBL" id="GIF80462.1"/>
    </source>
</evidence>
<dbReference type="Proteomes" id="UP000601223">
    <property type="component" value="Unassembled WGS sequence"/>
</dbReference>